<comment type="caution">
    <text evidence="5">The sequence shown here is derived from an EMBL/GenBank/DDBJ whole genome shotgun (WGS) entry which is preliminary data.</text>
</comment>
<dbReference type="GO" id="GO:0030431">
    <property type="term" value="P:sleep"/>
    <property type="evidence" value="ECO:0007669"/>
    <property type="project" value="InterPro"/>
</dbReference>
<feature type="signal peptide" evidence="4">
    <location>
        <begin position="1"/>
        <end position="20"/>
    </location>
</feature>
<keyword evidence="2" id="KW-0325">Glycoprotein</keyword>
<evidence type="ECO:0000313" key="5">
    <source>
        <dbReference type="EMBL" id="CAF1618129.1"/>
    </source>
</evidence>
<name>A0A816C1U6_ADIRI</name>
<evidence type="ECO:0000313" key="6">
    <source>
        <dbReference type="Proteomes" id="UP000663828"/>
    </source>
</evidence>
<dbReference type="AlphaFoldDB" id="A0A816C1U6"/>
<keyword evidence="6" id="KW-1185">Reference proteome</keyword>
<keyword evidence="1 4" id="KW-0732">Signal</keyword>
<organism evidence="5 6">
    <name type="scientific">Adineta ricciae</name>
    <name type="common">Rotifer</name>
    <dbReference type="NCBI Taxonomy" id="249248"/>
    <lineage>
        <taxon>Eukaryota</taxon>
        <taxon>Metazoa</taxon>
        <taxon>Spiralia</taxon>
        <taxon>Gnathifera</taxon>
        <taxon>Rotifera</taxon>
        <taxon>Eurotatoria</taxon>
        <taxon>Bdelloidea</taxon>
        <taxon>Adinetida</taxon>
        <taxon>Adinetidae</taxon>
        <taxon>Adineta</taxon>
    </lineage>
</organism>
<dbReference type="EMBL" id="CAJNOR010007487">
    <property type="protein sequence ID" value="CAF1618129.1"/>
    <property type="molecule type" value="Genomic_DNA"/>
</dbReference>
<evidence type="ECO:0000256" key="2">
    <source>
        <dbReference type="ARBA" id="ARBA00023180"/>
    </source>
</evidence>
<evidence type="ECO:0000256" key="4">
    <source>
        <dbReference type="SAM" id="SignalP"/>
    </source>
</evidence>
<dbReference type="PANTHER" id="PTHR33562">
    <property type="entry name" value="ATILLA, ISOFORM B-RELATED-RELATED"/>
    <property type="match status" value="1"/>
</dbReference>
<sequence length="130" mass="14635">MHYWMLSFVILILLIPYVSSLKCYVCNSNEDPTCADSDSLGKFVKQCPQREEPYCRKIVQRVDQETSIVRTCGSKVGTKLCYKTAGAHTASVCSCDEELCNTAATYNVQQRFMTIISSITTLTITMILLR</sequence>
<feature type="transmembrane region" description="Helical" evidence="3">
    <location>
        <begin position="112"/>
        <end position="129"/>
    </location>
</feature>
<evidence type="ECO:0008006" key="7">
    <source>
        <dbReference type="Google" id="ProtNLM"/>
    </source>
</evidence>
<evidence type="ECO:0000256" key="1">
    <source>
        <dbReference type="ARBA" id="ARBA00022729"/>
    </source>
</evidence>
<dbReference type="InterPro" id="IPR031424">
    <property type="entry name" value="QVR-like"/>
</dbReference>
<keyword evidence="3" id="KW-1133">Transmembrane helix</keyword>
<keyword evidence="3" id="KW-0812">Transmembrane</keyword>
<dbReference type="SUPFAM" id="SSF57302">
    <property type="entry name" value="Snake toxin-like"/>
    <property type="match status" value="1"/>
</dbReference>
<protein>
    <recommendedName>
        <fullName evidence="7">Protein sleepless</fullName>
    </recommendedName>
</protein>
<feature type="chain" id="PRO_5032884660" description="Protein sleepless" evidence="4">
    <location>
        <begin position="21"/>
        <end position="130"/>
    </location>
</feature>
<reference evidence="5" key="1">
    <citation type="submission" date="2021-02" db="EMBL/GenBank/DDBJ databases">
        <authorList>
            <person name="Nowell W R."/>
        </authorList>
    </citation>
    <scope>NUCLEOTIDE SEQUENCE</scope>
</reference>
<evidence type="ECO:0000256" key="3">
    <source>
        <dbReference type="SAM" id="Phobius"/>
    </source>
</evidence>
<keyword evidence="3" id="KW-0472">Membrane</keyword>
<dbReference type="GO" id="GO:0032222">
    <property type="term" value="P:regulation of synaptic transmission, cholinergic"/>
    <property type="evidence" value="ECO:0007669"/>
    <property type="project" value="InterPro"/>
</dbReference>
<dbReference type="Pfam" id="PF17064">
    <property type="entry name" value="QVR"/>
    <property type="match status" value="1"/>
</dbReference>
<accession>A0A816C1U6</accession>
<proteinExistence type="predicted"/>
<dbReference type="Proteomes" id="UP000663828">
    <property type="component" value="Unassembled WGS sequence"/>
</dbReference>
<dbReference type="InterPro" id="IPR045860">
    <property type="entry name" value="Snake_toxin-like_sf"/>
</dbReference>
<gene>
    <name evidence="5" type="ORF">XAT740_LOCUS49851</name>
</gene>
<dbReference type="InterPro" id="IPR050975">
    <property type="entry name" value="Sleep_regulator"/>
</dbReference>